<reference evidence="8" key="1">
    <citation type="journal article" date="2012" name="Nature">
        <title>The tomato genome sequence provides insights into fleshy fruit evolution.</title>
        <authorList>
            <consortium name="Tomato Genome Consortium"/>
        </authorList>
    </citation>
    <scope>NUCLEOTIDE SEQUENCE [LARGE SCALE GENOMIC DNA]</scope>
    <source>
        <strain evidence="8">cv. Heinz 1706</strain>
    </source>
</reference>
<accession>A0A3Q7JUZ4</accession>
<dbReference type="CDD" id="cd06127">
    <property type="entry name" value="DEDDh"/>
    <property type="match status" value="1"/>
</dbReference>
<dbReference type="InterPro" id="IPR012337">
    <property type="entry name" value="RNaseH-like_sf"/>
</dbReference>
<evidence type="ECO:0000256" key="2">
    <source>
        <dbReference type="ARBA" id="ARBA00022723"/>
    </source>
</evidence>
<dbReference type="PANTHER" id="PTHR30231">
    <property type="entry name" value="DNA POLYMERASE III SUBUNIT EPSILON"/>
    <property type="match status" value="1"/>
</dbReference>
<evidence type="ECO:0000259" key="7">
    <source>
        <dbReference type="SMART" id="SM00479"/>
    </source>
</evidence>
<keyword evidence="5" id="KW-0460">Magnesium</keyword>
<dbReference type="Pfam" id="PF00929">
    <property type="entry name" value="RNase_T"/>
    <property type="match status" value="1"/>
</dbReference>
<evidence type="ECO:0000256" key="3">
    <source>
        <dbReference type="ARBA" id="ARBA00022801"/>
    </source>
</evidence>
<keyword evidence="4" id="KW-0540">Nuclease</keyword>
<protein>
    <recommendedName>
        <fullName evidence="7">Exonuclease domain-containing protein</fullName>
    </recommendedName>
</protein>
<dbReference type="SMART" id="SM00479">
    <property type="entry name" value="EXOIII"/>
    <property type="match status" value="1"/>
</dbReference>
<dbReference type="OMA" id="YDYQQIA"/>
<keyword evidence="3" id="KW-0378">Hydrolase</keyword>
<dbReference type="SUPFAM" id="SSF53098">
    <property type="entry name" value="Ribonuclease H-like"/>
    <property type="match status" value="1"/>
</dbReference>
<dbReference type="AlphaFoldDB" id="A0A3Q7JUZ4"/>
<dbReference type="InterPro" id="IPR036397">
    <property type="entry name" value="RNaseH_sf"/>
</dbReference>
<dbReference type="FunCoup" id="A0A3Q7JUZ4">
    <property type="interactions" value="110"/>
</dbReference>
<dbReference type="PaxDb" id="4081-Solyc12g036220.1.1"/>
<dbReference type="FunFam" id="3.30.420.10:FF:000040">
    <property type="entry name" value="Exonuclease family protein"/>
    <property type="match status" value="1"/>
</dbReference>
<keyword evidence="2" id="KW-0479">Metal-binding</keyword>
<dbReference type="InParanoid" id="A0A3Q7JUZ4"/>
<feature type="domain" description="Exonuclease" evidence="7">
    <location>
        <begin position="21"/>
        <end position="215"/>
    </location>
</feature>
<evidence type="ECO:0000313" key="9">
    <source>
        <dbReference type="Proteomes" id="UP000004994"/>
    </source>
</evidence>
<evidence type="ECO:0000256" key="6">
    <source>
        <dbReference type="SAM" id="MobiDB-lite"/>
    </source>
</evidence>
<dbReference type="Proteomes" id="UP000004994">
    <property type="component" value="Chromosome 12"/>
</dbReference>
<evidence type="ECO:0000256" key="4">
    <source>
        <dbReference type="ARBA" id="ARBA00022839"/>
    </source>
</evidence>
<feature type="region of interest" description="Disordered" evidence="6">
    <location>
        <begin position="240"/>
        <end position="261"/>
    </location>
</feature>
<dbReference type="GO" id="GO:0008408">
    <property type="term" value="F:3'-5' exonuclease activity"/>
    <property type="evidence" value="ECO:0000318"/>
    <property type="project" value="GO_Central"/>
</dbReference>
<keyword evidence="9" id="KW-1185">Reference proteome</keyword>
<reference evidence="8" key="2">
    <citation type="submission" date="2019-01" db="UniProtKB">
        <authorList>
            <consortium name="EnsemblPlants"/>
        </authorList>
    </citation>
    <scope>IDENTIFICATION</scope>
    <source>
        <strain evidence="8">cv. Heinz 1706</strain>
    </source>
</reference>
<dbReference type="PANTHER" id="PTHR30231:SF40">
    <property type="entry name" value="PROTEIN NEN1-LIKE"/>
    <property type="match status" value="1"/>
</dbReference>
<evidence type="ECO:0000256" key="1">
    <source>
        <dbReference type="ARBA" id="ARBA00001946"/>
    </source>
</evidence>
<sequence length="547" mass="60577">MQAGPSTPQETTMGSGEDRSEIVFFDVETTIPTRTGQKYALLEFGAILVCPRKLVEQHSYSTLVRPSDLSLISTLSVRCNGITRDAVTSAPSFADIADKVFDVLHGRIWAGHNILKFDCPRIREAFAGINRPAPESKGTIDTLTLLTEKFGKRAGNMKMASLATYFGLGEQTHSVNCKVWNIFHCLKVDVLLFRSLDDVRMNFEVLKHCATVLFLESSLPDVLTNNSWVSPNAAIRSRANGNTNSEGMGLSIDTPSSSVKTGRPMKSVAEAYIESDNPILPLVSRNMEEVPDLIETNSSRPDPFNLVQFSAEVRESIQLDAMEEEPASCSQDFSASIATEGYIGFTDFLEPNKISISSVSSILSPIHRGMPKIQILHNNTELQVCSKFLKVRFGISTKFVNYAGRPRLSFVVDTSSELCQLLDAIDNLAQKLNEDSGSMSEWRPLVNRKPGFMNCPTVRLNLPTVIDGNISRWVTEIYQKESSATQKLMFSRFDVTELDSLITPGTLLDAYFLVDSYDYQQIAGIRLVAKKLIVHSSLIDKVTCPSK</sequence>
<comment type="cofactor">
    <cofactor evidence="1">
        <name>Mg(2+)</name>
        <dbReference type="ChEBI" id="CHEBI:18420"/>
    </cofactor>
</comment>
<dbReference type="GO" id="GO:0003676">
    <property type="term" value="F:nucleic acid binding"/>
    <property type="evidence" value="ECO:0007669"/>
    <property type="project" value="InterPro"/>
</dbReference>
<proteinExistence type="predicted"/>
<dbReference type="InterPro" id="IPR013520">
    <property type="entry name" value="Ribonucl_H"/>
</dbReference>
<organism evidence="8">
    <name type="scientific">Solanum lycopersicum</name>
    <name type="common">Tomato</name>
    <name type="synonym">Lycopersicon esculentum</name>
    <dbReference type="NCBI Taxonomy" id="4081"/>
    <lineage>
        <taxon>Eukaryota</taxon>
        <taxon>Viridiplantae</taxon>
        <taxon>Streptophyta</taxon>
        <taxon>Embryophyta</taxon>
        <taxon>Tracheophyta</taxon>
        <taxon>Spermatophyta</taxon>
        <taxon>Magnoliopsida</taxon>
        <taxon>eudicotyledons</taxon>
        <taxon>Gunneridae</taxon>
        <taxon>Pentapetalae</taxon>
        <taxon>asterids</taxon>
        <taxon>lamiids</taxon>
        <taxon>Solanales</taxon>
        <taxon>Solanaceae</taxon>
        <taxon>Solanoideae</taxon>
        <taxon>Solaneae</taxon>
        <taxon>Solanum</taxon>
        <taxon>Solanum subgen. Lycopersicon</taxon>
    </lineage>
</organism>
<dbReference type="GO" id="GO:0046872">
    <property type="term" value="F:metal ion binding"/>
    <property type="evidence" value="ECO:0007669"/>
    <property type="project" value="UniProtKB-KW"/>
</dbReference>
<evidence type="ECO:0000256" key="5">
    <source>
        <dbReference type="ARBA" id="ARBA00022842"/>
    </source>
</evidence>
<dbReference type="STRING" id="4081.A0A3Q7JUZ4"/>
<name>A0A3Q7JUZ4_SOLLC</name>
<keyword evidence="4" id="KW-0269">Exonuclease</keyword>
<dbReference type="Gramene" id="Solyc12g036220.2.1">
    <property type="protein sequence ID" value="Solyc12g036220.2.1"/>
    <property type="gene ID" value="Solyc12g036220.2"/>
</dbReference>
<evidence type="ECO:0000313" key="8">
    <source>
        <dbReference type="EnsemblPlants" id="Solyc12g036220.2.1"/>
    </source>
</evidence>
<dbReference type="Gene3D" id="3.30.420.10">
    <property type="entry name" value="Ribonuclease H-like superfamily/Ribonuclease H"/>
    <property type="match status" value="1"/>
</dbReference>
<dbReference type="EnsemblPlants" id="Solyc12g036220.2.1">
    <property type="protein sequence ID" value="Solyc12g036220.2.1"/>
    <property type="gene ID" value="Solyc12g036220.2"/>
</dbReference>